<proteinExistence type="predicted"/>
<dbReference type="SMART" id="SM00028">
    <property type="entry name" value="TPR"/>
    <property type="match status" value="3"/>
</dbReference>
<dbReference type="SUPFAM" id="SSF48452">
    <property type="entry name" value="TPR-like"/>
    <property type="match status" value="1"/>
</dbReference>
<dbReference type="RefSeq" id="XP_012184688.1">
    <property type="nucleotide sequence ID" value="XM_012329298.1"/>
</dbReference>
<gene>
    <name evidence="3" type="ORF">FIBRA_07621</name>
</gene>
<name>J4GVC6_9APHY</name>
<evidence type="ECO:0000256" key="2">
    <source>
        <dbReference type="ARBA" id="ARBA00022803"/>
    </source>
</evidence>
<dbReference type="HOGENOM" id="CLU_058859_0_0_1"/>
<dbReference type="PANTHER" id="PTHR22904">
    <property type="entry name" value="TPR REPEAT CONTAINING PROTEIN"/>
    <property type="match status" value="1"/>
</dbReference>
<keyword evidence="1" id="KW-0677">Repeat</keyword>
<dbReference type="AlphaFoldDB" id="J4GVC6"/>
<reference evidence="3 4" key="1">
    <citation type="journal article" date="2012" name="Appl. Environ. Microbiol.">
        <title>Short-read sequencing for genomic analysis of the brown rot fungus Fibroporia radiculosa.</title>
        <authorList>
            <person name="Tang J.D."/>
            <person name="Perkins A.D."/>
            <person name="Sonstegard T.S."/>
            <person name="Schroeder S.G."/>
            <person name="Burgess S.C."/>
            <person name="Diehl S.V."/>
        </authorList>
    </citation>
    <scope>NUCLEOTIDE SEQUENCE [LARGE SCALE GENOMIC DNA]</scope>
    <source>
        <strain evidence="3 4">TFFH 294</strain>
    </source>
</reference>
<dbReference type="OrthoDB" id="2942533at2759"/>
<organism evidence="3 4">
    <name type="scientific">Fibroporia radiculosa</name>
    <dbReference type="NCBI Taxonomy" id="599839"/>
    <lineage>
        <taxon>Eukaryota</taxon>
        <taxon>Fungi</taxon>
        <taxon>Dikarya</taxon>
        <taxon>Basidiomycota</taxon>
        <taxon>Agaricomycotina</taxon>
        <taxon>Agaricomycetes</taxon>
        <taxon>Polyporales</taxon>
        <taxon>Fibroporiaceae</taxon>
        <taxon>Fibroporia</taxon>
    </lineage>
</organism>
<dbReference type="Gene3D" id="1.25.40.10">
    <property type="entry name" value="Tetratricopeptide repeat domain"/>
    <property type="match status" value="1"/>
</dbReference>
<keyword evidence="4" id="KW-1185">Reference proteome</keyword>
<keyword evidence="2" id="KW-0802">TPR repeat</keyword>
<sequence>MASKQTSKSGGRDPFVRMPDTIKNVLSSYGGGPYANNMEGLMNHLATQDLDSLEALLASVSGMSPSADQLERFDYTTAPVRRDSFWVVQLTPMGFLGQDGHSPGSQPIFSITIYDDILFGAEEPTAWPAIFRLRIESSPTRSSHTLMHSGLSWIRSPILSSWRLETPEETEEVATGVHGLNVAGVAKGIVTAESEKALGNEAVGRKDRAEALKHYTEAIENLVEALAQKPTDAETKRCKNLLSVCLSNRAAAHLLEGDGRDPKKALEDAEQATEMDGNYGKAYYRQAKAYQFLSEPPKAIDVLTTALRKPSIASDKGLNDALVDAYGGFPEDDEELRKFCRELFVNGDGDKRARGLSEFERRAEAHANKVLGAQISVKSL</sequence>
<dbReference type="STRING" id="599839.J4GVC6"/>
<dbReference type="GeneID" id="24100316"/>
<evidence type="ECO:0008006" key="5">
    <source>
        <dbReference type="Google" id="ProtNLM"/>
    </source>
</evidence>
<dbReference type="EMBL" id="HE797189">
    <property type="protein sequence ID" value="CCM05405.1"/>
    <property type="molecule type" value="Genomic_DNA"/>
</dbReference>
<dbReference type="GO" id="GO:0051879">
    <property type="term" value="F:Hsp90 protein binding"/>
    <property type="evidence" value="ECO:0007669"/>
    <property type="project" value="TreeGrafter"/>
</dbReference>
<dbReference type="InterPro" id="IPR011990">
    <property type="entry name" value="TPR-like_helical_dom_sf"/>
</dbReference>
<dbReference type="Proteomes" id="UP000006352">
    <property type="component" value="Unassembled WGS sequence"/>
</dbReference>
<evidence type="ECO:0000256" key="1">
    <source>
        <dbReference type="ARBA" id="ARBA00022737"/>
    </source>
</evidence>
<dbReference type="InParanoid" id="J4GVC6"/>
<protein>
    <recommendedName>
        <fullName evidence="5">SGTA homodimerisation domain-containing protein</fullName>
    </recommendedName>
</protein>
<dbReference type="PANTHER" id="PTHR22904:SF523">
    <property type="entry name" value="STRESS-INDUCED-PHOSPHOPROTEIN 1"/>
    <property type="match status" value="1"/>
</dbReference>
<dbReference type="InterPro" id="IPR019734">
    <property type="entry name" value="TPR_rpt"/>
</dbReference>
<evidence type="ECO:0000313" key="3">
    <source>
        <dbReference type="EMBL" id="CCM05405.1"/>
    </source>
</evidence>
<evidence type="ECO:0000313" key="4">
    <source>
        <dbReference type="Proteomes" id="UP000006352"/>
    </source>
</evidence>
<accession>J4GVC6</accession>